<dbReference type="Proteomes" id="UP001176521">
    <property type="component" value="Unassembled WGS sequence"/>
</dbReference>
<evidence type="ECO:0000313" key="2">
    <source>
        <dbReference type="EMBL" id="KAK0536018.1"/>
    </source>
</evidence>
<keyword evidence="3" id="KW-1185">Reference proteome</keyword>
<organism evidence="2 3">
    <name type="scientific">Tilletia horrida</name>
    <dbReference type="NCBI Taxonomy" id="155126"/>
    <lineage>
        <taxon>Eukaryota</taxon>
        <taxon>Fungi</taxon>
        <taxon>Dikarya</taxon>
        <taxon>Basidiomycota</taxon>
        <taxon>Ustilaginomycotina</taxon>
        <taxon>Exobasidiomycetes</taxon>
        <taxon>Tilletiales</taxon>
        <taxon>Tilletiaceae</taxon>
        <taxon>Tilletia</taxon>
    </lineage>
</organism>
<sequence>MISFKDGLEQLGAPMPDFERDFVLLPLIRPYPEAPNATSPAADEFAFLDAHRPPRIAFRAQDGTDWIATTHVLPGAYPRMHDAATSPPSAQLFPIGHGADGKPGAVSPKEIREKQWEALASLTEANPPPTYYPPTSELDAELDAEKRKAARDPQLWTVVERIVPMRSAAEQVAIDRQARPGLTLVLCHANGFHKETYEPFAHSLVDALAAASGNSATGSEGTRIDEIWSIDVIDSGDAGLLNARFLGRTLHWMDHTRDIHNFLRFYLPKTTASIAEEGTGSTHLSPAQKGKGIAAGAPSMPNPELRPTWPPRQLPRLNDGEGLQGRRIVLLGHSFSGAAIANLNVLQPTLTEHSILVDPVILSSNKWEDGIVGCWPHNHMLGRGAAIRQEVWPSAQNALASFQKKAFFAAWDPRTLDLFVRFGLRPLHPNPTPGGAGGPQTLAMSKWREAEAFNSNWVARYTWALLERSRGKTRESEGEGEKRERGPIHIFTMSASPGGIYCEEPDADEQIRALVRAQGPRCSSKVLPGGHLVVQEQPALLAAEVSNILLGKTAKPVTQKAKL</sequence>
<dbReference type="SUPFAM" id="SSF53474">
    <property type="entry name" value="alpha/beta-Hydrolases"/>
    <property type="match status" value="1"/>
</dbReference>
<proteinExistence type="predicted"/>
<name>A0AAN6JSH6_9BASI</name>
<evidence type="ECO:0000256" key="1">
    <source>
        <dbReference type="SAM" id="MobiDB-lite"/>
    </source>
</evidence>
<gene>
    <name evidence="2" type="ORF">OC842_002129</name>
</gene>
<comment type="caution">
    <text evidence="2">The sequence shown here is derived from an EMBL/GenBank/DDBJ whole genome shotgun (WGS) entry which is preliminary data.</text>
</comment>
<dbReference type="InterPro" id="IPR029058">
    <property type="entry name" value="AB_hydrolase_fold"/>
</dbReference>
<reference evidence="2" key="1">
    <citation type="journal article" date="2023" name="PhytoFront">
        <title>Draft Genome Resources of Seven Strains of Tilletia horrida, Causal Agent of Kernel Smut of Rice.</title>
        <authorList>
            <person name="Khanal S."/>
            <person name="Antony Babu S."/>
            <person name="Zhou X.G."/>
        </authorList>
    </citation>
    <scope>NUCLEOTIDE SEQUENCE</scope>
    <source>
        <strain evidence="2">TX3</strain>
    </source>
</reference>
<evidence type="ECO:0008006" key="4">
    <source>
        <dbReference type="Google" id="ProtNLM"/>
    </source>
</evidence>
<dbReference type="Gene3D" id="3.40.50.1820">
    <property type="entry name" value="alpha/beta hydrolase"/>
    <property type="match status" value="1"/>
</dbReference>
<dbReference type="EMBL" id="JAPDMQ010000084">
    <property type="protein sequence ID" value="KAK0536018.1"/>
    <property type="molecule type" value="Genomic_DNA"/>
</dbReference>
<protein>
    <recommendedName>
        <fullName evidence="4">AB hydrolase-1 domain-containing protein</fullName>
    </recommendedName>
</protein>
<dbReference type="AlphaFoldDB" id="A0AAN6JSH6"/>
<evidence type="ECO:0000313" key="3">
    <source>
        <dbReference type="Proteomes" id="UP001176521"/>
    </source>
</evidence>
<accession>A0AAN6JSH6</accession>
<feature type="region of interest" description="Disordered" evidence="1">
    <location>
        <begin position="277"/>
        <end position="317"/>
    </location>
</feature>